<keyword evidence="6" id="KW-1185">Reference proteome</keyword>
<evidence type="ECO:0000259" key="4">
    <source>
        <dbReference type="SMART" id="SM00764"/>
    </source>
</evidence>
<dbReference type="InterPro" id="IPR004821">
    <property type="entry name" value="Cyt_trans-like"/>
</dbReference>
<comment type="function">
    <text evidence="3">Acetylation of prosthetic group (2-(5''-phosphoribosyl)-3'-dephosphocoenzyme-A) of the gamma subunit of citrate lyase.</text>
</comment>
<dbReference type="EC" id="6.2.1.22" evidence="3"/>
<dbReference type="InterPro" id="IPR014729">
    <property type="entry name" value="Rossmann-like_a/b/a_fold"/>
</dbReference>
<evidence type="ECO:0000256" key="1">
    <source>
        <dbReference type="ARBA" id="ARBA00022741"/>
    </source>
</evidence>
<reference evidence="5 6" key="1">
    <citation type="submission" date="2020-03" db="EMBL/GenBank/DDBJ databases">
        <title>Vagococcus sp. nov., isolated from beetles.</title>
        <authorList>
            <person name="Hyun D.-W."/>
            <person name="Bae J.-W."/>
        </authorList>
    </citation>
    <scope>NUCLEOTIDE SEQUENCE [LARGE SCALE GENOMIC DNA]</scope>
    <source>
        <strain evidence="5 6">HDW17B</strain>
    </source>
</reference>
<proteinExistence type="predicted"/>
<dbReference type="Gene3D" id="3.40.50.620">
    <property type="entry name" value="HUPs"/>
    <property type="match status" value="1"/>
</dbReference>
<dbReference type="GO" id="GO:0005524">
    <property type="term" value="F:ATP binding"/>
    <property type="evidence" value="ECO:0007669"/>
    <property type="project" value="UniProtKB-UniRule"/>
</dbReference>
<dbReference type="AlphaFoldDB" id="A0A6G8AU68"/>
<dbReference type="GO" id="GO:0008771">
    <property type="term" value="F:[citrate (pro-3S)-lyase] ligase activity"/>
    <property type="evidence" value="ECO:0007669"/>
    <property type="project" value="UniProtKB-EC"/>
</dbReference>
<dbReference type="Proteomes" id="UP000501747">
    <property type="component" value="Chromosome"/>
</dbReference>
<keyword evidence="1 3" id="KW-0547">Nucleotide-binding</keyword>
<comment type="catalytic activity">
    <reaction evidence="3">
        <text>holo-[citrate lyase ACP] + acetate + ATP = acetyl-[citrate lyase ACP] + AMP + diphosphate</text>
        <dbReference type="Rhea" id="RHEA:23788"/>
        <dbReference type="Rhea" id="RHEA-COMP:10158"/>
        <dbReference type="Rhea" id="RHEA-COMP:13710"/>
        <dbReference type="ChEBI" id="CHEBI:30089"/>
        <dbReference type="ChEBI" id="CHEBI:30616"/>
        <dbReference type="ChEBI" id="CHEBI:33019"/>
        <dbReference type="ChEBI" id="CHEBI:82683"/>
        <dbReference type="ChEBI" id="CHEBI:137976"/>
        <dbReference type="ChEBI" id="CHEBI:456215"/>
        <dbReference type="EC" id="6.2.1.22"/>
    </reaction>
</comment>
<dbReference type="KEGG" id="vhy:G7082_08855"/>
<dbReference type="RefSeq" id="WP_166034741.1">
    <property type="nucleotide sequence ID" value="NZ_CP049887.1"/>
</dbReference>
<dbReference type="PANTHER" id="PTHR40599:SF1">
    <property type="entry name" value="[CITRATE [PRO-3S]-LYASE] LIGASE"/>
    <property type="match status" value="1"/>
</dbReference>
<dbReference type="InterPro" id="IPR013166">
    <property type="entry name" value="Citrate_lyase_ligase_C"/>
</dbReference>
<dbReference type="SUPFAM" id="SSF52374">
    <property type="entry name" value="Nucleotidylyl transferase"/>
    <property type="match status" value="1"/>
</dbReference>
<dbReference type="NCBIfam" id="TIGR00125">
    <property type="entry name" value="cyt_tran_rel"/>
    <property type="match status" value="1"/>
</dbReference>
<evidence type="ECO:0000313" key="6">
    <source>
        <dbReference type="Proteomes" id="UP000501747"/>
    </source>
</evidence>
<name>A0A6G8AU68_9ENTE</name>
<keyword evidence="3 5" id="KW-0436">Ligase</keyword>
<dbReference type="SMART" id="SM00764">
    <property type="entry name" value="Citrate_ly_lig"/>
    <property type="match status" value="1"/>
</dbReference>
<evidence type="ECO:0000313" key="5">
    <source>
        <dbReference type="EMBL" id="QIL48604.1"/>
    </source>
</evidence>
<accession>A0A6G8AU68</accession>
<dbReference type="Pfam" id="PF08218">
    <property type="entry name" value="Citrate_ly_lig"/>
    <property type="match status" value="1"/>
</dbReference>
<dbReference type="PANTHER" id="PTHR40599">
    <property type="entry name" value="[CITRATE [PRO-3S]-LYASE] LIGASE"/>
    <property type="match status" value="1"/>
</dbReference>
<protein>
    <recommendedName>
        <fullName evidence="3">[Citrate [pro-3S]-lyase] ligase</fullName>
        <ecNumber evidence="3">6.2.1.22</ecNumber>
    </recommendedName>
</protein>
<sequence length="336" mass="38405">MFNQANITRLFLSNKKTLSDWKTLMLDSGIERFSNEEVMLLDSTYGIYEEERLVATVSISGSLVKYIAILDEFRQEGSVFNRLVSHALQELASEQVFHVFVLTKLKFQQSFEYLGFKLIAATDQVAFLEYGIPTIENFLEKIPQKNVTKKASIVMNANPFTKGHYHLIETAANENDWVYVFVVEKEQDVFSTKDRLEMIRQGTKKLTNVTVILGGDYMISPFTFPMYFLRQNDEATKVQTTLDATIFKASIASYLGISTRYVGEEPLSQMTETYNQALKENLEPEIDVKIIPRIMTETGKIISATNVRKHVATGDLSAILEFVPKTTYDYLVRLKK</sequence>
<keyword evidence="5" id="KW-0456">Lyase</keyword>
<dbReference type="GO" id="GO:0016829">
    <property type="term" value="F:lyase activity"/>
    <property type="evidence" value="ECO:0007669"/>
    <property type="project" value="UniProtKB-KW"/>
</dbReference>
<evidence type="ECO:0000256" key="3">
    <source>
        <dbReference type="PIRNR" id="PIRNR005751"/>
    </source>
</evidence>
<dbReference type="InterPro" id="IPR005216">
    <property type="entry name" value="Citrate_lyase_ligase"/>
</dbReference>
<organism evidence="5 6">
    <name type="scientific">Vagococcus hydrophili</name>
    <dbReference type="NCBI Taxonomy" id="2714947"/>
    <lineage>
        <taxon>Bacteria</taxon>
        <taxon>Bacillati</taxon>
        <taxon>Bacillota</taxon>
        <taxon>Bacilli</taxon>
        <taxon>Lactobacillales</taxon>
        <taxon>Enterococcaceae</taxon>
        <taxon>Vagococcus</taxon>
    </lineage>
</organism>
<keyword evidence="2 3" id="KW-0067">ATP-binding</keyword>
<gene>
    <name evidence="5" type="primary">citC</name>
    <name evidence="5" type="ORF">G7082_08855</name>
</gene>
<feature type="domain" description="Citrate lyase ligase C-terminal" evidence="4">
    <location>
        <begin position="150"/>
        <end position="331"/>
    </location>
</feature>
<dbReference type="NCBIfam" id="TIGR00124">
    <property type="entry name" value="cit_ly_ligase"/>
    <property type="match status" value="1"/>
</dbReference>
<evidence type="ECO:0000256" key="2">
    <source>
        <dbReference type="ARBA" id="ARBA00022840"/>
    </source>
</evidence>
<dbReference type="PIRSF" id="PIRSF005751">
    <property type="entry name" value="Acet_citr_lig"/>
    <property type="match status" value="1"/>
</dbReference>
<dbReference type="EMBL" id="CP049887">
    <property type="protein sequence ID" value="QIL48604.1"/>
    <property type="molecule type" value="Genomic_DNA"/>
</dbReference>